<comment type="caution">
    <text evidence="2">The sequence shown here is derived from an EMBL/GenBank/DDBJ whole genome shotgun (WGS) entry which is preliminary data.</text>
</comment>
<keyword evidence="3" id="KW-1185">Reference proteome</keyword>
<feature type="region of interest" description="Disordered" evidence="1">
    <location>
        <begin position="154"/>
        <end position="176"/>
    </location>
</feature>
<sequence>MNLPPLPILSPADPETTRLKLQFLNLHQHPEPPLANFYRWFVLHCIHKRSFKDGSFKTSIPWILSGPGAWKVEDILLTMCSSSLITAAERSMICTFLGEYHTQLEAVHKSPSTSLTTIPSWAGVKRMFDVNDPTHYAAVASAFEDYPQHWRRTPAPFHPAHKRHDARSSDTTMLREKRSEEECIVAKYSNTMTLRDKKSQEDILQQAGRKRVISNSAVRSTSPTKKNKPDVKMTEVKAADVF</sequence>
<dbReference type="EMBL" id="AYSA01000715">
    <property type="protein sequence ID" value="ESZ90009.1"/>
    <property type="molecule type" value="Genomic_DNA"/>
</dbReference>
<dbReference type="OrthoDB" id="1933717at2759"/>
<evidence type="ECO:0000256" key="1">
    <source>
        <dbReference type="SAM" id="MobiDB-lite"/>
    </source>
</evidence>
<evidence type="ECO:0000313" key="2">
    <source>
        <dbReference type="EMBL" id="ESZ90009.1"/>
    </source>
</evidence>
<proteinExistence type="predicted"/>
<dbReference type="HOGENOM" id="CLU_1147765_0_0_1"/>
<organism evidence="2 3">
    <name type="scientific">Sclerotinia borealis (strain F-4128)</name>
    <dbReference type="NCBI Taxonomy" id="1432307"/>
    <lineage>
        <taxon>Eukaryota</taxon>
        <taxon>Fungi</taxon>
        <taxon>Dikarya</taxon>
        <taxon>Ascomycota</taxon>
        <taxon>Pezizomycotina</taxon>
        <taxon>Leotiomycetes</taxon>
        <taxon>Helotiales</taxon>
        <taxon>Sclerotiniaceae</taxon>
        <taxon>Sclerotinia</taxon>
    </lineage>
</organism>
<feature type="compositionally biased region" description="Basic and acidic residues" evidence="1">
    <location>
        <begin position="227"/>
        <end position="242"/>
    </location>
</feature>
<gene>
    <name evidence="2" type="ORF">SBOR_9602</name>
</gene>
<protein>
    <submittedName>
        <fullName evidence="2">Uncharacterized protein</fullName>
    </submittedName>
</protein>
<dbReference type="AlphaFoldDB" id="W9C517"/>
<feature type="compositionally biased region" description="Polar residues" evidence="1">
    <location>
        <begin position="213"/>
        <end position="224"/>
    </location>
</feature>
<reference evidence="2 3" key="1">
    <citation type="journal article" date="2014" name="Genome Announc.">
        <title>Draft genome sequence of Sclerotinia borealis, a psychrophilic plant pathogenic fungus.</title>
        <authorList>
            <person name="Mardanov A.V."/>
            <person name="Beletsky A.V."/>
            <person name="Kadnikov V.V."/>
            <person name="Ignatov A.N."/>
            <person name="Ravin N.V."/>
        </authorList>
    </citation>
    <scope>NUCLEOTIDE SEQUENCE [LARGE SCALE GENOMIC DNA]</scope>
    <source>
        <strain evidence="3">F-4157</strain>
    </source>
</reference>
<evidence type="ECO:0000313" key="3">
    <source>
        <dbReference type="Proteomes" id="UP000019487"/>
    </source>
</evidence>
<accession>W9C517</accession>
<name>W9C517_SCLBF</name>
<dbReference type="Proteomes" id="UP000019487">
    <property type="component" value="Unassembled WGS sequence"/>
</dbReference>
<feature type="region of interest" description="Disordered" evidence="1">
    <location>
        <begin position="210"/>
        <end position="242"/>
    </location>
</feature>
<dbReference type="STRING" id="1432307.W9C517"/>